<dbReference type="Proteomes" id="UP000464178">
    <property type="component" value="Chromosome"/>
</dbReference>
<reference evidence="2 3" key="1">
    <citation type="submission" date="2019-05" db="EMBL/GenBank/DDBJ databases">
        <authorList>
            <consortium name="Science for Life Laboratories"/>
        </authorList>
    </citation>
    <scope>NUCLEOTIDE SEQUENCE [LARGE SCALE GENOMIC DNA]</scope>
    <source>
        <strain evidence="2">Soil9</strain>
    </source>
</reference>
<dbReference type="PANTHER" id="PTHR35525">
    <property type="entry name" value="BLL6575 PROTEIN"/>
    <property type="match status" value="1"/>
</dbReference>
<dbReference type="InterPro" id="IPR021005">
    <property type="entry name" value="Znf_CGNR"/>
</dbReference>
<gene>
    <name evidence="2" type="ORF">SOIL9_15960</name>
</gene>
<evidence type="ECO:0000313" key="2">
    <source>
        <dbReference type="EMBL" id="VTR96118.1"/>
    </source>
</evidence>
<proteinExistence type="predicted"/>
<dbReference type="RefSeq" id="WP_197909609.1">
    <property type="nucleotide sequence ID" value="NZ_LR593886.1"/>
</dbReference>
<dbReference type="PANTHER" id="PTHR35525:SF3">
    <property type="entry name" value="BLL6575 PROTEIN"/>
    <property type="match status" value="1"/>
</dbReference>
<dbReference type="AlphaFoldDB" id="A0A6P2D487"/>
<dbReference type="SUPFAM" id="SSF160904">
    <property type="entry name" value="Jann2411-like"/>
    <property type="match status" value="1"/>
</dbReference>
<dbReference type="EMBL" id="LR593886">
    <property type="protein sequence ID" value="VTR96118.1"/>
    <property type="molecule type" value="Genomic_DNA"/>
</dbReference>
<evidence type="ECO:0000313" key="3">
    <source>
        <dbReference type="Proteomes" id="UP000464178"/>
    </source>
</evidence>
<dbReference type="Pfam" id="PF07336">
    <property type="entry name" value="ABATE"/>
    <property type="match status" value="1"/>
</dbReference>
<dbReference type="Gene3D" id="1.10.3300.10">
    <property type="entry name" value="Jann2411-like domain"/>
    <property type="match status" value="1"/>
</dbReference>
<dbReference type="InterPro" id="IPR023286">
    <property type="entry name" value="ABATE_dom_sf"/>
</dbReference>
<organism evidence="2 3">
    <name type="scientific">Gemmata massiliana</name>
    <dbReference type="NCBI Taxonomy" id="1210884"/>
    <lineage>
        <taxon>Bacteria</taxon>
        <taxon>Pseudomonadati</taxon>
        <taxon>Planctomycetota</taxon>
        <taxon>Planctomycetia</taxon>
        <taxon>Gemmatales</taxon>
        <taxon>Gemmataceae</taxon>
        <taxon>Gemmata</taxon>
    </lineage>
</organism>
<protein>
    <recommendedName>
        <fullName evidence="1">Zinc finger CGNR domain-containing protein</fullName>
    </recommendedName>
</protein>
<accession>A0A6P2D487</accession>
<feature type="domain" description="Zinc finger CGNR" evidence="1">
    <location>
        <begin position="159"/>
        <end position="201"/>
    </location>
</feature>
<evidence type="ECO:0000259" key="1">
    <source>
        <dbReference type="Pfam" id="PF11706"/>
    </source>
</evidence>
<name>A0A6P2D487_9BACT</name>
<dbReference type="KEGG" id="gms:SOIL9_15960"/>
<sequence>MPDRSAPFFVGDHPALDFLNTVATPVDVPVEWLRNGHDLLDWLERAHLIDPSVASRFRASKERRALDDVADCARELRDWLRGFVTRHMGKPITPSAVRNLGPLNEILAGDTSYPVVEVGNEGQAVQVRRVRRWSGPSELLLPLAETVSDLICNADFRLVRACEGYACTLVFLDRTKSHARRWCSMAVCGNRAKAAAHRTRKRDGEA</sequence>
<dbReference type="InterPro" id="IPR010852">
    <property type="entry name" value="ABATE"/>
</dbReference>
<dbReference type="Pfam" id="PF11706">
    <property type="entry name" value="zf-CGNR"/>
    <property type="match status" value="1"/>
</dbReference>
<keyword evidence="3" id="KW-1185">Reference proteome</keyword>